<evidence type="ECO:0000313" key="3">
    <source>
        <dbReference type="Proteomes" id="UP000769157"/>
    </source>
</evidence>
<dbReference type="Proteomes" id="UP000769157">
    <property type="component" value="Unassembled WGS sequence"/>
</dbReference>
<keyword evidence="3" id="KW-1185">Reference proteome</keyword>
<comment type="caution">
    <text evidence="2">The sequence shown here is derived from an EMBL/GenBank/DDBJ whole genome shotgun (WGS) entry which is preliminary data.</text>
</comment>
<organism evidence="2 3">
    <name type="scientific">Ogataea philodendri</name>
    <dbReference type="NCBI Taxonomy" id="1378263"/>
    <lineage>
        <taxon>Eukaryota</taxon>
        <taxon>Fungi</taxon>
        <taxon>Dikarya</taxon>
        <taxon>Ascomycota</taxon>
        <taxon>Saccharomycotina</taxon>
        <taxon>Pichiomycetes</taxon>
        <taxon>Pichiales</taxon>
        <taxon>Pichiaceae</taxon>
        <taxon>Ogataea</taxon>
    </lineage>
</organism>
<evidence type="ECO:0000313" key="2">
    <source>
        <dbReference type="EMBL" id="KAH3668422.1"/>
    </source>
</evidence>
<feature type="region of interest" description="Disordered" evidence="1">
    <location>
        <begin position="199"/>
        <end position="228"/>
    </location>
</feature>
<reference evidence="2" key="2">
    <citation type="submission" date="2021-01" db="EMBL/GenBank/DDBJ databases">
        <authorList>
            <person name="Schikora-Tamarit M.A."/>
        </authorList>
    </citation>
    <scope>NUCLEOTIDE SEQUENCE</scope>
    <source>
        <strain evidence="2">CBS6075</strain>
    </source>
</reference>
<evidence type="ECO:0000256" key="1">
    <source>
        <dbReference type="SAM" id="MobiDB-lite"/>
    </source>
</evidence>
<accession>A0A9P8PAQ8</accession>
<gene>
    <name evidence="2" type="ORF">OGAPHI_002176</name>
</gene>
<sequence>MIASWRRSSDPPLTIILWVSPFESTIFTILGWLTPDDAIDTAGSTRATCTASLVSVRLGGGSWSCGNRSIHQDPVASFLNDRFLVPRTRSLARPTQLVLISSTALTMTACLRDMAPNWSRISLATWLRNRINSLFISVVPFTMNLSRYSTCSGLSRQILRISWRSMEPNRSSVSVNREVSWFNHGMNLSEEISNKLSEMSTSGFSSHSPHSRSISLDSVDTLDRTERM</sequence>
<dbReference type="EMBL" id="JAEUBE010000158">
    <property type="protein sequence ID" value="KAH3668422.1"/>
    <property type="molecule type" value="Genomic_DNA"/>
</dbReference>
<proteinExistence type="predicted"/>
<protein>
    <submittedName>
        <fullName evidence="2">Uncharacterized protein</fullName>
    </submittedName>
</protein>
<name>A0A9P8PAQ8_9ASCO</name>
<dbReference type="GeneID" id="70234143"/>
<feature type="compositionally biased region" description="Low complexity" evidence="1">
    <location>
        <begin position="200"/>
        <end position="218"/>
    </location>
</feature>
<dbReference type="RefSeq" id="XP_046062836.1">
    <property type="nucleotide sequence ID" value="XM_046203017.1"/>
</dbReference>
<dbReference type="AlphaFoldDB" id="A0A9P8PAQ8"/>
<reference evidence="2" key="1">
    <citation type="journal article" date="2021" name="Open Biol.">
        <title>Shared evolutionary footprints suggest mitochondrial oxidative damage underlies multiple complex I losses in fungi.</title>
        <authorList>
            <person name="Schikora-Tamarit M.A."/>
            <person name="Marcet-Houben M."/>
            <person name="Nosek J."/>
            <person name="Gabaldon T."/>
        </authorList>
    </citation>
    <scope>NUCLEOTIDE SEQUENCE</scope>
    <source>
        <strain evidence="2">CBS6075</strain>
    </source>
</reference>